<comment type="caution">
    <text evidence="6">The sequence shown here is derived from an EMBL/GenBank/DDBJ whole genome shotgun (WGS) entry which is preliminary data.</text>
</comment>
<dbReference type="GO" id="GO:0019748">
    <property type="term" value="P:secondary metabolic process"/>
    <property type="evidence" value="ECO:0007669"/>
    <property type="project" value="TreeGrafter"/>
</dbReference>
<dbReference type="GO" id="GO:0016747">
    <property type="term" value="F:acyltransferase activity, transferring groups other than amino-acyl groups"/>
    <property type="evidence" value="ECO:0007669"/>
    <property type="project" value="TreeGrafter"/>
</dbReference>
<dbReference type="EMBL" id="JAUHHV010000001">
    <property type="protein sequence ID" value="KAK1434642.1"/>
    <property type="molecule type" value="Genomic_DNA"/>
</dbReference>
<dbReference type="Gene3D" id="3.40.50.1820">
    <property type="entry name" value="alpha/beta hydrolase"/>
    <property type="match status" value="2"/>
</dbReference>
<dbReference type="SUPFAM" id="SSF53474">
    <property type="entry name" value="alpha/beta-Hydrolases"/>
    <property type="match status" value="2"/>
</dbReference>
<evidence type="ECO:0000256" key="5">
    <source>
        <dbReference type="ARBA" id="ARBA00023180"/>
    </source>
</evidence>
<keyword evidence="4" id="KW-0378">Hydrolase</keyword>
<evidence type="ECO:0000313" key="7">
    <source>
        <dbReference type="Proteomes" id="UP001229421"/>
    </source>
</evidence>
<dbReference type="PANTHER" id="PTHR11802:SF385">
    <property type="entry name" value="SINAPOYLGLUCOSE--SINAPOYLGLUCOSE O-SINAPOYLTRANSFERASE"/>
    <property type="match status" value="1"/>
</dbReference>
<evidence type="ECO:0008006" key="8">
    <source>
        <dbReference type="Google" id="ProtNLM"/>
    </source>
</evidence>
<keyword evidence="5" id="KW-0325">Glycoprotein</keyword>
<name>A0AAD8P765_TARER</name>
<gene>
    <name evidence="6" type="ORF">QVD17_00391</name>
</gene>
<reference evidence="6" key="1">
    <citation type="journal article" date="2023" name="bioRxiv">
        <title>Improved chromosome-level genome assembly for marigold (Tagetes erecta).</title>
        <authorList>
            <person name="Jiang F."/>
            <person name="Yuan L."/>
            <person name="Wang S."/>
            <person name="Wang H."/>
            <person name="Xu D."/>
            <person name="Wang A."/>
            <person name="Fan W."/>
        </authorList>
    </citation>
    <scope>NUCLEOTIDE SEQUENCE</scope>
    <source>
        <strain evidence="6">WSJ</strain>
        <tissue evidence="6">Leaf</tissue>
    </source>
</reference>
<dbReference type="Gene3D" id="3.40.50.12670">
    <property type="match status" value="1"/>
</dbReference>
<dbReference type="Pfam" id="PF00450">
    <property type="entry name" value="Peptidase_S10"/>
    <property type="match status" value="2"/>
</dbReference>
<sequence>MSVRMMRNYYIFLVTIQSCLILVTYSNSLVTTLPGYPGDLPFKLETGYVGIGENECIQLFYYFVESMKNPTEDPLLFHIAGGPGASILIPFFLEIGPLNINWENGIDNLTLSLNPNAWTQMANVIFVDIPVGTGFSYSETEEGWISSDTVLTTQAIEFIRKFLRDHSKFMKNPLYISGISYVGIIVPKVTLELYEGNKRGDQPTVNIQGYILNSPLTDKFIDFNSRLEYAHRMALVSDEIYQSAIDSCHGNYVDINHANSLCSNSLQSYQECIRYINFENILEPFCDDNDPMLDCVQRDDNKAITKWANTKVVQQALNIREGKIVKMDVINETLHYRQGKNDTLYYSYDIFSSFSYHKKLSGMNCRALIVSGDHDLNFPYVGVVQWITSLNLEVEVPWKPFYVDGQVGGYKTKYAQNNYSLTFATVKGAGHLVPHDKPKESLFMREHPKFLTNPLYISGMSYVGIIVPKVTLELYEGNKGEDQPTLNIQGYILNSPLTNKFVDFNSRFEYAHRMALISDDVYQLAKDSCHGKYVDINPNNSICSKSLQTYQESDDTKAINKWANTKVVQQALNIRQGKIVNLDVINETLHHYQGKNDTSCYSYDIFSSFSYHKKLSSMRCQALIVSGDHDFIFPYVGVEKWIASLNIGVEVAWKPFYVDGQVGGYVTKYAQNNYSLTFATVKGAGHLVPHYKPKESLVLTQGWFSSQTYSSDHT</sequence>
<dbReference type="GO" id="GO:0006508">
    <property type="term" value="P:proteolysis"/>
    <property type="evidence" value="ECO:0007669"/>
    <property type="project" value="UniProtKB-KW"/>
</dbReference>
<evidence type="ECO:0000256" key="3">
    <source>
        <dbReference type="ARBA" id="ARBA00022670"/>
    </source>
</evidence>
<keyword evidence="7" id="KW-1185">Reference proteome</keyword>
<dbReference type="PANTHER" id="PTHR11802">
    <property type="entry name" value="SERINE PROTEASE FAMILY S10 SERINE CARBOXYPEPTIDASE"/>
    <property type="match status" value="1"/>
</dbReference>
<dbReference type="AlphaFoldDB" id="A0AAD8P765"/>
<evidence type="ECO:0000256" key="2">
    <source>
        <dbReference type="ARBA" id="ARBA00022645"/>
    </source>
</evidence>
<dbReference type="InterPro" id="IPR029058">
    <property type="entry name" value="AB_hydrolase_fold"/>
</dbReference>
<evidence type="ECO:0000256" key="1">
    <source>
        <dbReference type="ARBA" id="ARBA00009431"/>
    </source>
</evidence>
<dbReference type="PROSITE" id="PS00560">
    <property type="entry name" value="CARBOXYPEPT_SER_HIS"/>
    <property type="match status" value="2"/>
</dbReference>
<organism evidence="6 7">
    <name type="scientific">Tagetes erecta</name>
    <name type="common">African marigold</name>
    <dbReference type="NCBI Taxonomy" id="13708"/>
    <lineage>
        <taxon>Eukaryota</taxon>
        <taxon>Viridiplantae</taxon>
        <taxon>Streptophyta</taxon>
        <taxon>Embryophyta</taxon>
        <taxon>Tracheophyta</taxon>
        <taxon>Spermatophyta</taxon>
        <taxon>Magnoliopsida</taxon>
        <taxon>eudicotyledons</taxon>
        <taxon>Gunneridae</taxon>
        <taxon>Pentapetalae</taxon>
        <taxon>asterids</taxon>
        <taxon>campanulids</taxon>
        <taxon>Asterales</taxon>
        <taxon>Asteraceae</taxon>
        <taxon>Asteroideae</taxon>
        <taxon>Heliantheae alliance</taxon>
        <taxon>Tageteae</taxon>
        <taxon>Tagetes</taxon>
    </lineage>
</organism>
<proteinExistence type="inferred from homology"/>
<dbReference type="FunFam" id="3.40.50.1820:FF:000072">
    <property type="entry name" value="Serine carboxypeptidase-like 19"/>
    <property type="match status" value="1"/>
</dbReference>
<accession>A0AAD8P765</accession>
<dbReference type="InterPro" id="IPR001563">
    <property type="entry name" value="Peptidase_S10"/>
</dbReference>
<protein>
    <recommendedName>
        <fullName evidence="8">Peptidase S10, serine carboxypeptidase, Alpha/Beta hydrolase fold protein</fullName>
    </recommendedName>
</protein>
<dbReference type="PRINTS" id="PR00724">
    <property type="entry name" value="CRBOXYPTASEC"/>
</dbReference>
<evidence type="ECO:0000313" key="6">
    <source>
        <dbReference type="EMBL" id="KAK1434642.1"/>
    </source>
</evidence>
<evidence type="ECO:0000256" key="4">
    <source>
        <dbReference type="ARBA" id="ARBA00022801"/>
    </source>
</evidence>
<dbReference type="InterPro" id="IPR033124">
    <property type="entry name" value="Ser_caboxypep_his_AS"/>
</dbReference>
<dbReference type="PROSITE" id="PS51257">
    <property type="entry name" value="PROKAR_LIPOPROTEIN"/>
    <property type="match status" value="1"/>
</dbReference>
<dbReference type="Proteomes" id="UP001229421">
    <property type="component" value="Unassembled WGS sequence"/>
</dbReference>
<keyword evidence="3" id="KW-0645">Protease</keyword>
<comment type="similarity">
    <text evidence="1">Belongs to the peptidase S10 family.</text>
</comment>
<keyword evidence="2" id="KW-0121">Carboxypeptidase</keyword>
<dbReference type="GO" id="GO:0004185">
    <property type="term" value="F:serine-type carboxypeptidase activity"/>
    <property type="evidence" value="ECO:0007669"/>
    <property type="project" value="InterPro"/>
</dbReference>